<dbReference type="OrthoDB" id="6261922at2759"/>
<feature type="region of interest" description="Disordered" evidence="6">
    <location>
        <begin position="92"/>
        <end position="113"/>
    </location>
</feature>
<evidence type="ECO:0000313" key="10">
    <source>
        <dbReference type="Proteomes" id="UP000325440"/>
    </source>
</evidence>
<dbReference type="EMBL" id="CABPRJ010000070">
    <property type="protein sequence ID" value="VVC27191.1"/>
    <property type="molecule type" value="Genomic_DNA"/>
</dbReference>
<dbReference type="GO" id="GO:0006508">
    <property type="term" value="P:proteolysis"/>
    <property type="evidence" value="ECO:0007669"/>
    <property type="project" value="UniProtKB-KW"/>
</dbReference>
<sequence>MAYPSSFRTAALVVLIAVIAVRGPAYAAPQTNTDTSDNPVITIDGQQCVCKYFHQCDTEDSVKDDFGALKPGCLGDKTVCCKITDEFTSTVSTTTSSETPTYHQKLEEPSTTPTVSILKPTKECQCVPTSQCLDNESDIDIRLKNCEKNQICCNFVNLKHPTDDNSNSGGSNGIDNGSSGGTGVSGSDSYSNNDDVLGCGIGMPQPNPSYTETRITSVTDETYFGQFPWMVIILRTNIDEATNTRTENVFQCGGSLVHPRFVLTAAHCVRNIDLNLLKVRLGEWHTQSSDNTTLEKKTHQDVKVHRTFVHPNHNNLTMYNDVAVIELSSDVTLQQHINTICIPSNERQVNYDPQSCVSMGWGKNGIEKINLYQTVLKKVKLSIVPNDICQQKLRNTRLGNYFILNESFICAGGLHGEDVCKGDGGGPLICAVKDDNLQFKHYIQVGIVSWGIGCGDQDVPGVYSSVSFNSQWINQHIKINQ</sequence>
<dbReference type="InterPro" id="IPR009003">
    <property type="entry name" value="Peptidase_S1_PA"/>
</dbReference>
<keyword evidence="3" id="KW-1015">Disulfide bond</keyword>
<evidence type="ECO:0000256" key="2">
    <source>
        <dbReference type="ARBA" id="ARBA00022525"/>
    </source>
</evidence>
<accession>A0A5E4MBB0</accession>
<evidence type="ECO:0000313" key="9">
    <source>
        <dbReference type="EMBL" id="VVC27191.1"/>
    </source>
</evidence>
<feature type="domain" description="Peptidase S1" evidence="8">
    <location>
        <begin position="215"/>
        <end position="478"/>
    </location>
</feature>
<proteinExistence type="predicted"/>
<dbReference type="InterPro" id="IPR018114">
    <property type="entry name" value="TRYPSIN_HIS"/>
</dbReference>
<dbReference type="Proteomes" id="UP000325440">
    <property type="component" value="Unassembled WGS sequence"/>
</dbReference>
<dbReference type="PROSITE" id="PS00134">
    <property type="entry name" value="TRYPSIN_HIS"/>
    <property type="match status" value="1"/>
</dbReference>
<evidence type="ECO:0000259" key="8">
    <source>
        <dbReference type="PROSITE" id="PS50240"/>
    </source>
</evidence>
<feature type="compositionally biased region" description="Low complexity" evidence="6">
    <location>
        <begin position="92"/>
        <end position="101"/>
    </location>
</feature>
<feature type="region of interest" description="Disordered" evidence="6">
    <location>
        <begin position="164"/>
        <end position="188"/>
    </location>
</feature>
<dbReference type="InterPro" id="IPR043504">
    <property type="entry name" value="Peptidase_S1_PA_chymotrypsin"/>
</dbReference>
<dbReference type="CDD" id="cd00190">
    <property type="entry name" value="Tryp_SPc"/>
    <property type="match status" value="1"/>
</dbReference>
<organism evidence="9 10">
    <name type="scientific">Cinara cedri</name>
    <dbReference type="NCBI Taxonomy" id="506608"/>
    <lineage>
        <taxon>Eukaryota</taxon>
        <taxon>Metazoa</taxon>
        <taxon>Ecdysozoa</taxon>
        <taxon>Arthropoda</taxon>
        <taxon>Hexapoda</taxon>
        <taxon>Insecta</taxon>
        <taxon>Pterygota</taxon>
        <taxon>Neoptera</taxon>
        <taxon>Paraneoptera</taxon>
        <taxon>Hemiptera</taxon>
        <taxon>Sternorrhyncha</taxon>
        <taxon>Aphidomorpha</taxon>
        <taxon>Aphidoidea</taxon>
        <taxon>Aphididae</taxon>
        <taxon>Lachninae</taxon>
        <taxon>Cinara</taxon>
    </lineage>
</organism>
<evidence type="ECO:0000256" key="6">
    <source>
        <dbReference type="SAM" id="MobiDB-lite"/>
    </source>
</evidence>
<keyword evidence="2" id="KW-0964">Secreted</keyword>
<evidence type="ECO:0000256" key="1">
    <source>
        <dbReference type="ARBA" id="ARBA00004613"/>
    </source>
</evidence>
<dbReference type="Pfam" id="PF00089">
    <property type="entry name" value="Trypsin"/>
    <property type="match status" value="1"/>
</dbReference>
<dbReference type="InterPro" id="IPR001314">
    <property type="entry name" value="Peptidase_S1A"/>
</dbReference>
<dbReference type="PANTHER" id="PTHR24258">
    <property type="entry name" value="SERINE PROTEASE-RELATED"/>
    <property type="match status" value="1"/>
</dbReference>
<dbReference type="AlphaFoldDB" id="A0A5E4MBB0"/>
<feature type="signal peptide" evidence="7">
    <location>
        <begin position="1"/>
        <end position="27"/>
    </location>
</feature>
<dbReference type="InterPro" id="IPR001254">
    <property type="entry name" value="Trypsin_dom"/>
</dbReference>
<keyword evidence="7" id="KW-0732">Signal</keyword>
<evidence type="ECO:0000256" key="3">
    <source>
        <dbReference type="ARBA" id="ARBA00023157"/>
    </source>
</evidence>
<dbReference type="PRINTS" id="PR00722">
    <property type="entry name" value="CHYMOTRYPSIN"/>
</dbReference>
<dbReference type="SMART" id="SM00020">
    <property type="entry name" value="Tryp_SPc"/>
    <property type="match status" value="1"/>
</dbReference>
<dbReference type="GO" id="GO:0004252">
    <property type="term" value="F:serine-type endopeptidase activity"/>
    <property type="evidence" value="ECO:0007669"/>
    <property type="project" value="InterPro"/>
</dbReference>
<reference evidence="9 10" key="1">
    <citation type="submission" date="2019-08" db="EMBL/GenBank/DDBJ databases">
        <authorList>
            <person name="Alioto T."/>
            <person name="Alioto T."/>
            <person name="Gomez Garrido J."/>
        </authorList>
    </citation>
    <scope>NUCLEOTIDE SEQUENCE [LARGE SCALE GENOMIC DNA]</scope>
</reference>
<protein>
    <recommendedName>
        <fullName evidence="4">Phenoloxidase-activating factor 2</fullName>
    </recommendedName>
    <alternativeName>
        <fullName evidence="5">Prophenoloxidase-activating factor II</fullName>
    </alternativeName>
</protein>
<keyword evidence="10" id="KW-1185">Reference proteome</keyword>
<dbReference type="GO" id="GO:0005576">
    <property type="term" value="C:extracellular region"/>
    <property type="evidence" value="ECO:0007669"/>
    <property type="project" value="UniProtKB-SubCell"/>
</dbReference>
<keyword evidence="9" id="KW-0378">Hydrolase</keyword>
<dbReference type="PROSITE" id="PS50240">
    <property type="entry name" value="TRYPSIN_DOM"/>
    <property type="match status" value="1"/>
</dbReference>
<dbReference type="Gene3D" id="2.40.10.10">
    <property type="entry name" value="Trypsin-like serine proteases"/>
    <property type="match status" value="2"/>
</dbReference>
<dbReference type="FunFam" id="2.40.10.10:FF:000038">
    <property type="entry name" value="Serine protease"/>
    <property type="match status" value="1"/>
</dbReference>
<feature type="chain" id="PRO_5022853148" description="Phenoloxidase-activating factor 2" evidence="7">
    <location>
        <begin position="28"/>
        <end position="481"/>
    </location>
</feature>
<dbReference type="SUPFAM" id="SSF50494">
    <property type="entry name" value="Trypsin-like serine proteases"/>
    <property type="match status" value="1"/>
</dbReference>
<evidence type="ECO:0000256" key="4">
    <source>
        <dbReference type="ARBA" id="ARBA00068096"/>
    </source>
</evidence>
<feature type="compositionally biased region" description="Low complexity" evidence="6">
    <location>
        <begin position="164"/>
        <end position="177"/>
    </location>
</feature>
<evidence type="ECO:0000256" key="7">
    <source>
        <dbReference type="SAM" id="SignalP"/>
    </source>
</evidence>
<dbReference type="PANTHER" id="PTHR24258:SF129">
    <property type="entry name" value="LP15124P-RELATED"/>
    <property type="match status" value="1"/>
</dbReference>
<gene>
    <name evidence="9" type="ORF">CINCED_3A018040</name>
</gene>
<evidence type="ECO:0000256" key="5">
    <source>
        <dbReference type="ARBA" id="ARBA00076468"/>
    </source>
</evidence>
<keyword evidence="9" id="KW-0645">Protease</keyword>
<comment type="subcellular location">
    <subcellularLocation>
        <location evidence="1">Secreted</location>
    </subcellularLocation>
</comment>
<name>A0A5E4MBB0_9HEMI</name>